<accession>D6U463</accession>
<dbReference type="InParanoid" id="D6U463"/>
<comment type="caution">
    <text evidence="1">The sequence shown here is derived from an EMBL/GenBank/DDBJ whole genome shotgun (WGS) entry which is preliminary data.</text>
</comment>
<proteinExistence type="predicted"/>
<evidence type="ECO:0000313" key="1">
    <source>
        <dbReference type="EMBL" id="EFH81293.1"/>
    </source>
</evidence>
<protein>
    <submittedName>
        <fullName evidence="1">Uncharacterized protein</fullName>
    </submittedName>
</protein>
<gene>
    <name evidence="1" type="ORF">Krac_2006</name>
</gene>
<dbReference type="EMBL" id="ADVG01000004">
    <property type="protein sequence ID" value="EFH81293.1"/>
    <property type="molecule type" value="Genomic_DNA"/>
</dbReference>
<dbReference type="Proteomes" id="UP000004508">
    <property type="component" value="Unassembled WGS sequence"/>
</dbReference>
<keyword evidence="2" id="KW-1185">Reference proteome</keyword>
<name>D6U463_KTERA</name>
<evidence type="ECO:0000313" key="2">
    <source>
        <dbReference type="Proteomes" id="UP000004508"/>
    </source>
</evidence>
<dbReference type="AlphaFoldDB" id="D6U463"/>
<organism evidence="1 2">
    <name type="scientific">Ktedonobacter racemifer DSM 44963</name>
    <dbReference type="NCBI Taxonomy" id="485913"/>
    <lineage>
        <taxon>Bacteria</taxon>
        <taxon>Bacillati</taxon>
        <taxon>Chloroflexota</taxon>
        <taxon>Ktedonobacteria</taxon>
        <taxon>Ktedonobacterales</taxon>
        <taxon>Ktedonobacteraceae</taxon>
        <taxon>Ktedonobacter</taxon>
    </lineage>
</organism>
<reference evidence="1 2" key="1">
    <citation type="journal article" date="2011" name="Stand. Genomic Sci.">
        <title>Non-contiguous finished genome sequence and contextual data of the filamentous soil bacterium Ktedonobacter racemifer type strain (SOSP1-21).</title>
        <authorList>
            <person name="Chang Y.J."/>
            <person name="Land M."/>
            <person name="Hauser L."/>
            <person name="Chertkov O."/>
            <person name="Del Rio T.G."/>
            <person name="Nolan M."/>
            <person name="Copeland A."/>
            <person name="Tice H."/>
            <person name="Cheng J.F."/>
            <person name="Lucas S."/>
            <person name="Han C."/>
            <person name="Goodwin L."/>
            <person name="Pitluck S."/>
            <person name="Ivanova N."/>
            <person name="Ovchinikova G."/>
            <person name="Pati A."/>
            <person name="Chen A."/>
            <person name="Palaniappan K."/>
            <person name="Mavromatis K."/>
            <person name="Liolios K."/>
            <person name="Brettin T."/>
            <person name="Fiebig A."/>
            <person name="Rohde M."/>
            <person name="Abt B."/>
            <person name="Goker M."/>
            <person name="Detter J.C."/>
            <person name="Woyke T."/>
            <person name="Bristow J."/>
            <person name="Eisen J.A."/>
            <person name="Markowitz V."/>
            <person name="Hugenholtz P."/>
            <person name="Kyrpides N.C."/>
            <person name="Klenk H.P."/>
            <person name="Lapidus A."/>
        </authorList>
    </citation>
    <scope>NUCLEOTIDE SEQUENCE [LARGE SCALE GENOMIC DNA]</scope>
    <source>
        <strain evidence="2">DSM 44963</strain>
    </source>
</reference>
<sequence>MVFCWIYPGFIGYRAVTDRKTTLENIHSKISLFASFTVLNTLDAQTEALLFADRDESDTPFSRSKILSVVFLSVEQQFCSSFHA</sequence>